<protein>
    <submittedName>
        <fullName evidence="2">Uncharacterized protein</fullName>
    </submittedName>
</protein>
<feature type="compositionally biased region" description="Basic and acidic residues" evidence="1">
    <location>
        <begin position="1"/>
        <end position="11"/>
    </location>
</feature>
<reference evidence="3" key="1">
    <citation type="journal article" date="2015" name="Nat. Genet.">
        <title>The genome and transcriptome of the zoonotic hookworm Ancylostoma ceylanicum identify infection-specific gene families.</title>
        <authorList>
            <person name="Schwarz E.M."/>
            <person name="Hu Y."/>
            <person name="Antoshechkin I."/>
            <person name="Miller M.M."/>
            <person name="Sternberg P.W."/>
            <person name="Aroian R.V."/>
        </authorList>
    </citation>
    <scope>NUCLEOTIDE SEQUENCE</scope>
    <source>
        <strain evidence="3">HY135</strain>
    </source>
</reference>
<accession>A0A016RXG9</accession>
<dbReference type="Proteomes" id="UP000024635">
    <property type="component" value="Unassembled WGS sequence"/>
</dbReference>
<name>A0A016RXG9_9BILA</name>
<comment type="caution">
    <text evidence="2">The sequence shown here is derived from an EMBL/GenBank/DDBJ whole genome shotgun (WGS) entry which is preliminary data.</text>
</comment>
<dbReference type="EMBL" id="JARK01001680">
    <property type="protein sequence ID" value="EYB83055.1"/>
    <property type="molecule type" value="Genomic_DNA"/>
</dbReference>
<keyword evidence="3" id="KW-1185">Reference proteome</keyword>
<sequence length="80" mass="8817">MIMANEGEKGRVPAAESSTKNRPISARDPADDEKGALLDKEREAAEKLNPSVRAGEIRHGLRNQFTMLHLLVSDSELEFA</sequence>
<dbReference type="OrthoDB" id="5862159at2759"/>
<evidence type="ECO:0000313" key="3">
    <source>
        <dbReference type="Proteomes" id="UP000024635"/>
    </source>
</evidence>
<proteinExistence type="predicted"/>
<evidence type="ECO:0000256" key="1">
    <source>
        <dbReference type="SAM" id="MobiDB-lite"/>
    </source>
</evidence>
<organism evidence="2 3">
    <name type="scientific">Ancylostoma ceylanicum</name>
    <dbReference type="NCBI Taxonomy" id="53326"/>
    <lineage>
        <taxon>Eukaryota</taxon>
        <taxon>Metazoa</taxon>
        <taxon>Ecdysozoa</taxon>
        <taxon>Nematoda</taxon>
        <taxon>Chromadorea</taxon>
        <taxon>Rhabditida</taxon>
        <taxon>Rhabditina</taxon>
        <taxon>Rhabditomorpha</taxon>
        <taxon>Strongyloidea</taxon>
        <taxon>Ancylostomatidae</taxon>
        <taxon>Ancylostomatinae</taxon>
        <taxon>Ancylostoma</taxon>
    </lineage>
</organism>
<dbReference type="AlphaFoldDB" id="A0A016RXG9"/>
<evidence type="ECO:0000313" key="2">
    <source>
        <dbReference type="EMBL" id="EYB83055.1"/>
    </source>
</evidence>
<feature type="region of interest" description="Disordered" evidence="1">
    <location>
        <begin position="1"/>
        <end position="36"/>
    </location>
</feature>
<gene>
    <name evidence="2" type="primary">Acey_s0344.g3086</name>
    <name evidence="2" type="ORF">Y032_0344g3086</name>
</gene>